<dbReference type="STRING" id="665126.ABB55_27885"/>
<dbReference type="EMBL" id="LJYW01000002">
    <property type="protein sequence ID" value="KPL50759.1"/>
    <property type="molecule type" value="Genomic_DNA"/>
</dbReference>
<dbReference type="Proteomes" id="UP000048984">
    <property type="component" value="Unassembled WGS sequence"/>
</dbReference>
<gene>
    <name evidence="2" type="ORF">ABB55_27885</name>
</gene>
<keyword evidence="3" id="KW-1185">Reference proteome</keyword>
<evidence type="ECO:0000259" key="1">
    <source>
        <dbReference type="SMART" id="SM00849"/>
    </source>
</evidence>
<dbReference type="InterPro" id="IPR036866">
    <property type="entry name" value="RibonucZ/Hydroxyglut_hydro"/>
</dbReference>
<sequence length="269" mass="29999">MAAWLTFRILGCGSSPGVPRIGNDWGQCDPRNPKNRRRRASLLVTRRDGDGEPTRVLVDTGPDLREQMLDTDVDWVDGVLLTHPHADHIHGIDDLRSFVLNRRRRVDVYMDAATSERVRHAFDYCFVTPPGSSYPPILNEHRIQDGVPIAVDGPGGAITAVPYRQSHGDITSLGFRFGGLAYSPDVSAMPEDAFDRLGGLDVLIIDALRWVPHPSHFSVDEALEVIARLKPKRAILTHMHIDLDYRILKAKLPDHVEPAYDGLEIELPA</sequence>
<dbReference type="InterPro" id="IPR001279">
    <property type="entry name" value="Metallo-B-lactamas"/>
</dbReference>
<dbReference type="PANTHER" id="PTHR42663">
    <property type="entry name" value="HYDROLASE C777.06C-RELATED-RELATED"/>
    <property type="match status" value="1"/>
</dbReference>
<dbReference type="Pfam" id="PF12706">
    <property type="entry name" value="Lactamase_B_2"/>
    <property type="match status" value="1"/>
</dbReference>
<dbReference type="PANTHER" id="PTHR42663:SF6">
    <property type="entry name" value="HYDROLASE C777.06C-RELATED"/>
    <property type="match status" value="1"/>
</dbReference>
<dbReference type="RefSeq" id="WP_054362349.1">
    <property type="nucleotide sequence ID" value="NZ_LJYW01000002.1"/>
</dbReference>
<evidence type="ECO:0000313" key="3">
    <source>
        <dbReference type="Proteomes" id="UP000048984"/>
    </source>
</evidence>
<dbReference type="SUPFAM" id="SSF56281">
    <property type="entry name" value="Metallo-hydrolase/oxidoreductase"/>
    <property type="match status" value="1"/>
</dbReference>
<comment type="caution">
    <text evidence="2">The sequence shown here is derived from an EMBL/GenBank/DDBJ whole genome shotgun (WGS) entry which is preliminary data.</text>
</comment>
<name>A0A0P6VF91_9HYPH</name>
<dbReference type="CDD" id="cd16279">
    <property type="entry name" value="metallo-hydrolase-like_MBL-fold"/>
    <property type="match status" value="1"/>
</dbReference>
<dbReference type="AlphaFoldDB" id="A0A0P6VF91"/>
<protein>
    <submittedName>
        <fullName evidence="2">Phosphoribosyl 1,2-cyclic phosphodiesterase</fullName>
    </submittedName>
</protein>
<reference evidence="2 3" key="1">
    <citation type="submission" date="2015-09" db="EMBL/GenBank/DDBJ databases">
        <authorList>
            <person name="Jackson K.R."/>
            <person name="Lunt B.L."/>
            <person name="Fisher J.N.B."/>
            <person name="Gardner A.V."/>
            <person name="Bailey M.E."/>
            <person name="Deus L.M."/>
            <person name="Earl A.S."/>
            <person name="Gibby P.D."/>
            <person name="Hartmann K.A."/>
            <person name="Liu J.E."/>
            <person name="Manci A.M."/>
            <person name="Nielsen D.A."/>
            <person name="Solomon M.B."/>
            <person name="Breakwell D.P."/>
            <person name="Burnett S.H."/>
            <person name="Grose J.H."/>
        </authorList>
    </citation>
    <scope>NUCLEOTIDE SEQUENCE [LARGE SCALE GENOMIC DNA]</scope>
    <source>
        <strain evidence="2 3">16</strain>
    </source>
</reference>
<feature type="domain" description="Metallo-beta-lactamase" evidence="1">
    <location>
        <begin position="38"/>
        <end position="238"/>
    </location>
</feature>
<proteinExistence type="predicted"/>
<accession>A0A0P6VF91</accession>
<organism evidence="2 3">
    <name type="scientific">Prosthecodimorpha hirschii</name>
    <dbReference type="NCBI Taxonomy" id="665126"/>
    <lineage>
        <taxon>Bacteria</taxon>
        <taxon>Pseudomonadati</taxon>
        <taxon>Pseudomonadota</taxon>
        <taxon>Alphaproteobacteria</taxon>
        <taxon>Hyphomicrobiales</taxon>
        <taxon>Ancalomicrobiaceae</taxon>
        <taxon>Prosthecodimorpha</taxon>
    </lineage>
</organism>
<evidence type="ECO:0000313" key="2">
    <source>
        <dbReference type="EMBL" id="KPL50759.1"/>
    </source>
</evidence>
<dbReference type="Gene3D" id="3.60.15.10">
    <property type="entry name" value="Ribonuclease Z/Hydroxyacylglutathione hydrolase-like"/>
    <property type="match status" value="1"/>
</dbReference>
<dbReference type="SMART" id="SM00849">
    <property type="entry name" value="Lactamase_B"/>
    <property type="match status" value="1"/>
</dbReference>
<reference evidence="2 3" key="2">
    <citation type="submission" date="2015-10" db="EMBL/GenBank/DDBJ databases">
        <title>Draft Genome Sequence of Prosthecomicrobium hirschii ATCC 27832.</title>
        <authorList>
            <person name="Daniel J."/>
            <person name="Givan S.A."/>
            <person name="Brun Y.V."/>
            <person name="Brown P.J."/>
        </authorList>
    </citation>
    <scope>NUCLEOTIDE SEQUENCE [LARGE SCALE GENOMIC DNA]</scope>
    <source>
        <strain evidence="2 3">16</strain>
    </source>
</reference>